<keyword evidence="4" id="KW-0472">Membrane</keyword>
<keyword evidence="1 2" id="KW-0807">Transducer</keyword>
<evidence type="ECO:0000259" key="5">
    <source>
        <dbReference type="PROSITE" id="PS50111"/>
    </source>
</evidence>
<feature type="transmembrane region" description="Helical" evidence="4">
    <location>
        <begin position="68"/>
        <end position="91"/>
    </location>
</feature>
<reference evidence="6 7" key="1">
    <citation type="journal article" date="2024" name="Arch. Microbiol.">
        <title>Corallococcus caeni sp. nov., a novel myxobacterium isolated from activated sludge.</title>
        <authorList>
            <person name="Tomita S."/>
            <person name="Nakai R."/>
            <person name="Kuroda K."/>
            <person name="Kurashita H."/>
            <person name="Hatamoto M."/>
            <person name="Yamaguchi T."/>
            <person name="Narihiro T."/>
        </authorList>
    </citation>
    <scope>NUCLEOTIDE SEQUENCE [LARGE SCALE GENOMIC DNA]</scope>
    <source>
        <strain evidence="6 7">NO1</strain>
    </source>
</reference>
<dbReference type="PANTHER" id="PTHR32089:SF112">
    <property type="entry name" value="LYSOZYME-LIKE PROTEIN-RELATED"/>
    <property type="match status" value="1"/>
</dbReference>
<dbReference type="Proteomes" id="UP001342631">
    <property type="component" value="Unassembled WGS sequence"/>
</dbReference>
<feature type="domain" description="Methyl-accepting transducer" evidence="5">
    <location>
        <begin position="345"/>
        <end position="581"/>
    </location>
</feature>
<gene>
    <name evidence="6" type="ORF">ASNO1_06970</name>
</gene>
<sequence>MVMTQSRDMPARPPVGPDGGRTHMTEAEDIRELAWRGTWLFLRWVLPPSIVCAYLIAMAMGLSSQEGLLVTATILPFIVLVFGLLHPYVTLRWLAAWALRRHEGDGPGDRLRRILELPWRSMVFTTCAAWTLGGFFFSLPVCLWFGKDWFRLGLGTLVAFCFGVVVAFPIALGLERLALSWALREQDAHPETSPTGSGLFWPRQSWFLPFTFLSTIFATVVLSACVVVVKLLGVRTQLKEVLVADGAMRAASRLDDVGSSLFADLGFALPWVGALVFVLPAFTTWMLARRQAASAGSVHEAISGLASGRIRSPRWVSTDEMGDLASGMNGALSRLRRFPRLLQTSARRLGEAGTDLRVSNDEQQQGLTRQAAALHETQVTSDELRRASRIAADSAEEVLRVARRAEALGQQGEAAVVQSLEGLAAIRSVVSGIQQRLARLDESTVQIGEITEAVKDLADQSHLLAVNAAIEAARSGEAGKGFAVVAKEIRGLSDQSVQATRRIRTILTDIGQGIRDAAAMSEQGGRQVAAGLDQMRASGESLRALSHSSQESSEAARKIANAVTQQNAAFAQISTAIADLSQLMDGTLRRLSSTQEATRTLQVVSGEVGQMALQFDVQDVAPLTAPPPPPARERDRAASA</sequence>
<evidence type="ECO:0000256" key="3">
    <source>
        <dbReference type="SAM" id="MobiDB-lite"/>
    </source>
</evidence>
<feature type="transmembrane region" description="Helical" evidence="4">
    <location>
        <begin position="152"/>
        <end position="174"/>
    </location>
</feature>
<dbReference type="SUPFAM" id="SSF58104">
    <property type="entry name" value="Methyl-accepting chemotaxis protein (MCP) signaling domain"/>
    <property type="match status" value="1"/>
</dbReference>
<proteinExistence type="predicted"/>
<protein>
    <recommendedName>
        <fullName evidence="5">Methyl-accepting transducer domain-containing protein</fullName>
    </recommendedName>
</protein>
<dbReference type="EMBL" id="BTTX01000001">
    <property type="protein sequence ID" value="GMU04445.1"/>
    <property type="molecule type" value="Genomic_DNA"/>
</dbReference>
<feature type="region of interest" description="Disordered" evidence="3">
    <location>
        <begin position="620"/>
        <end position="640"/>
    </location>
</feature>
<accession>A0ABQ6QK99</accession>
<feature type="transmembrane region" description="Helical" evidence="4">
    <location>
        <begin position="268"/>
        <end position="288"/>
    </location>
</feature>
<dbReference type="PROSITE" id="PS50111">
    <property type="entry name" value="CHEMOTAXIS_TRANSDUC_2"/>
    <property type="match status" value="1"/>
</dbReference>
<keyword evidence="4" id="KW-1133">Transmembrane helix</keyword>
<dbReference type="Pfam" id="PF00015">
    <property type="entry name" value="MCPsignal"/>
    <property type="match status" value="1"/>
</dbReference>
<feature type="transmembrane region" description="Helical" evidence="4">
    <location>
        <begin position="206"/>
        <end position="229"/>
    </location>
</feature>
<evidence type="ECO:0000256" key="1">
    <source>
        <dbReference type="ARBA" id="ARBA00023224"/>
    </source>
</evidence>
<dbReference type="SMART" id="SM00283">
    <property type="entry name" value="MA"/>
    <property type="match status" value="1"/>
</dbReference>
<feature type="transmembrane region" description="Helical" evidence="4">
    <location>
        <begin position="40"/>
        <end position="62"/>
    </location>
</feature>
<evidence type="ECO:0000256" key="2">
    <source>
        <dbReference type="PROSITE-ProRule" id="PRU00284"/>
    </source>
</evidence>
<dbReference type="PANTHER" id="PTHR32089">
    <property type="entry name" value="METHYL-ACCEPTING CHEMOTAXIS PROTEIN MCPB"/>
    <property type="match status" value="1"/>
</dbReference>
<feature type="transmembrane region" description="Helical" evidence="4">
    <location>
        <begin position="122"/>
        <end position="146"/>
    </location>
</feature>
<dbReference type="InterPro" id="IPR004089">
    <property type="entry name" value="MCPsignal_dom"/>
</dbReference>
<feature type="region of interest" description="Disordered" evidence="3">
    <location>
        <begin position="1"/>
        <end position="23"/>
    </location>
</feature>
<organism evidence="6 7">
    <name type="scientific">Corallococcus caeni</name>
    <dbReference type="NCBI Taxonomy" id="3082388"/>
    <lineage>
        <taxon>Bacteria</taxon>
        <taxon>Pseudomonadati</taxon>
        <taxon>Myxococcota</taxon>
        <taxon>Myxococcia</taxon>
        <taxon>Myxococcales</taxon>
        <taxon>Cystobacterineae</taxon>
        <taxon>Myxococcaceae</taxon>
        <taxon>Corallococcus</taxon>
    </lineage>
</organism>
<name>A0ABQ6QK99_9BACT</name>
<evidence type="ECO:0000313" key="6">
    <source>
        <dbReference type="EMBL" id="GMU04445.1"/>
    </source>
</evidence>
<keyword evidence="7" id="KW-1185">Reference proteome</keyword>
<keyword evidence="4" id="KW-0812">Transmembrane</keyword>
<comment type="caution">
    <text evidence="6">The sequence shown here is derived from an EMBL/GenBank/DDBJ whole genome shotgun (WGS) entry which is preliminary data.</text>
</comment>
<feature type="compositionally biased region" description="Basic and acidic residues" evidence="3">
    <location>
        <begin position="631"/>
        <end position="640"/>
    </location>
</feature>
<evidence type="ECO:0000256" key="4">
    <source>
        <dbReference type="SAM" id="Phobius"/>
    </source>
</evidence>
<dbReference type="CDD" id="cd11386">
    <property type="entry name" value="MCP_signal"/>
    <property type="match status" value="1"/>
</dbReference>
<dbReference type="Gene3D" id="1.10.287.950">
    <property type="entry name" value="Methyl-accepting chemotaxis protein"/>
    <property type="match status" value="1"/>
</dbReference>
<evidence type="ECO:0000313" key="7">
    <source>
        <dbReference type="Proteomes" id="UP001342631"/>
    </source>
</evidence>